<dbReference type="InterPro" id="IPR039424">
    <property type="entry name" value="SBP_5"/>
</dbReference>
<dbReference type="PATRIC" id="fig|1300222.3.peg.59"/>
<dbReference type="STRING" id="1300222.I532_00280"/>
<sequence>MKKRSFSLFLCSLLTGALLLSACTQPAAQPTEQNQQQPNQSEQNQQEQTKAGEKKELGYIKATDPSKVPDSAKQRTDTMVLGITDPQGIFNYWFYNTVYDRYVIEAVTERLLSVAKDATVIPGLAEKWEISDDGLTYTFHIDKRAKFSDGKPVTAEDVAFAYHVLLDPKYDGRSNLSKAKIKGEDAYKNGNATSLEGVKVIDPQTIQVQVEEANATTLLLLGTEIFVLPKHYYGKDFAKGNLEYIKSLHQKPMGSGPYILKEFIPGQEVRLVANENYWKGAPKVKNLIFKSTTAETQIQSLKTGATDFDASISVNADNVEALKELGFVDLDMLLNNGYGYIAINHKLPKFQDKRVRQALMYGLNREEVVYAYSQGYAEVIDVPQSKLSWGYPDESKLTKYSYDPEKAKQLLDEAGWKLESDGYRYKDGQKFTIQFSASTPNEVNDALIPIAVENYKELGIEFIAEQLEFNAVIDKRNKGEHEMAFLAVGLSTDPDPYGLFHSKGGSNKDAYSNPKVDELLEAGLKEFDQAKRKAIYQEAYEIINDDIPVLFMYQRYNLNTISSRLSGFVISPYKYFSESLNEVQIN</sequence>
<dbReference type="SUPFAM" id="SSF53850">
    <property type="entry name" value="Periplasmic binding protein-like II"/>
    <property type="match status" value="1"/>
</dbReference>
<evidence type="ECO:0000313" key="4">
    <source>
        <dbReference type="EMBL" id="EMT53996.1"/>
    </source>
</evidence>
<evidence type="ECO:0000256" key="2">
    <source>
        <dbReference type="SAM" id="SignalP"/>
    </source>
</evidence>
<dbReference type="GO" id="GO:0042597">
    <property type="term" value="C:periplasmic space"/>
    <property type="evidence" value="ECO:0007669"/>
    <property type="project" value="UniProtKB-ARBA"/>
</dbReference>
<protein>
    <submittedName>
        <fullName evidence="4">Family 5 extracellular solute-binding protein</fullName>
    </submittedName>
</protein>
<evidence type="ECO:0000313" key="5">
    <source>
        <dbReference type="Proteomes" id="UP000012081"/>
    </source>
</evidence>
<dbReference type="PROSITE" id="PS51257">
    <property type="entry name" value="PROKAR_LIPOPROTEIN"/>
    <property type="match status" value="1"/>
</dbReference>
<feature type="region of interest" description="Disordered" evidence="1">
    <location>
        <begin position="29"/>
        <end position="73"/>
    </location>
</feature>
<dbReference type="Gene3D" id="3.10.105.10">
    <property type="entry name" value="Dipeptide-binding Protein, Domain 3"/>
    <property type="match status" value="1"/>
</dbReference>
<dbReference type="GO" id="GO:0015833">
    <property type="term" value="P:peptide transport"/>
    <property type="evidence" value="ECO:0007669"/>
    <property type="project" value="TreeGrafter"/>
</dbReference>
<dbReference type="InterPro" id="IPR000914">
    <property type="entry name" value="SBP_5_dom"/>
</dbReference>
<evidence type="ECO:0000259" key="3">
    <source>
        <dbReference type="Pfam" id="PF00496"/>
    </source>
</evidence>
<feature type="compositionally biased region" description="Low complexity" evidence="1">
    <location>
        <begin position="29"/>
        <end position="49"/>
    </location>
</feature>
<keyword evidence="2" id="KW-0732">Signal</keyword>
<evidence type="ECO:0000256" key="1">
    <source>
        <dbReference type="SAM" id="MobiDB-lite"/>
    </source>
</evidence>
<dbReference type="RefSeq" id="WP_003385657.1">
    <property type="nucleotide sequence ID" value="NZ_APBN01000001.1"/>
</dbReference>
<dbReference type="Pfam" id="PF00496">
    <property type="entry name" value="SBP_bac_5"/>
    <property type="match status" value="1"/>
</dbReference>
<dbReference type="Proteomes" id="UP000012081">
    <property type="component" value="Unassembled WGS sequence"/>
</dbReference>
<feature type="signal peptide" evidence="2">
    <location>
        <begin position="1"/>
        <end position="27"/>
    </location>
</feature>
<dbReference type="OrthoDB" id="9796817at2"/>
<dbReference type="Gene3D" id="3.40.190.10">
    <property type="entry name" value="Periplasmic binding protein-like II"/>
    <property type="match status" value="1"/>
</dbReference>
<dbReference type="EMBL" id="APBN01000001">
    <property type="protein sequence ID" value="EMT53996.1"/>
    <property type="molecule type" value="Genomic_DNA"/>
</dbReference>
<dbReference type="PANTHER" id="PTHR30290">
    <property type="entry name" value="PERIPLASMIC BINDING COMPONENT OF ABC TRANSPORTER"/>
    <property type="match status" value="1"/>
</dbReference>
<organism evidence="4 5">
    <name type="scientific">Brevibacillus borstelensis AK1</name>
    <dbReference type="NCBI Taxonomy" id="1300222"/>
    <lineage>
        <taxon>Bacteria</taxon>
        <taxon>Bacillati</taxon>
        <taxon>Bacillota</taxon>
        <taxon>Bacilli</taxon>
        <taxon>Bacillales</taxon>
        <taxon>Paenibacillaceae</taxon>
        <taxon>Brevibacillus</taxon>
    </lineage>
</organism>
<feature type="chain" id="PRO_5004095431" evidence="2">
    <location>
        <begin position="28"/>
        <end position="586"/>
    </location>
</feature>
<name>M8E3Y4_9BACL</name>
<dbReference type="GeneID" id="89499584"/>
<keyword evidence="5" id="KW-1185">Reference proteome</keyword>
<dbReference type="InterPro" id="IPR030678">
    <property type="entry name" value="Peptide/Ni-bd"/>
</dbReference>
<feature type="domain" description="Solute-binding protein family 5" evidence="3">
    <location>
        <begin position="119"/>
        <end position="507"/>
    </location>
</feature>
<accession>M8E3Y4</accession>
<dbReference type="PANTHER" id="PTHR30290:SF81">
    <property type="entry name" value="OLIGOPEPTIDE-BINDING PROTEIN OPPA"/>
    <property type="match status" value="1"/>
</dbReference>
<reference evidence="4 5" key="1">
    <citation type="submission" date="2013-03" db="EMBL/GenBank/DDBJ databases">
        <title>Assembly of a new bacterial strain Brevibacillus borstelensis AK1.</title>
        <authorList>
            <person name="Rajan I."/>
            <person name="PoliReddy D."/>
            <person name="Sugumar T."/>
            <person name="Rathinam K."/>
            <person name="Alqarawi S."/>
            <person name="Khalil A.B."/>
            <person name="Sivakumar N."/>
        </authorList>
    </citation>
    <scope>NUCLEOTIDE SEQUENCE [LARGE SCALE GENOMIC DNA]</scope>
    <source>
        <strain evidence="4 5">AK1</strain>
    </source>
</reference>
<dbReference type="CDD" id="cd00995">
    <property type="entry name" value="PBP2_NikA_DppA_OppA_like"/>
    <property type="match status" value="1"/>
</dbReference>
<dbReference type="GO" id="GO:0043190">
    <property type="term" value="C:ATP-binding cassette (ABC) transporter complex"/>
    <property type="evidence" value="ECO:0007669"/>
    <property type="project" value="InterPro"/>
</dbReference>
<gene>
    <name evidence="4" type="ORF">I532_00280</name>
</gene>
<proteinExistence type="predicted"/>
<dbReference type="GO" id="GO:1904680">
    <property type="term" value="F:peptide transmembrane transporter activity"/>
    <property type="evidence" value="ECO:0007669"/>
    <property type="project" value="TreeGrafter"/>
</dbReference>
<comment type="caution">
    <text evidence="4">The sequence shown here is derived from an EMBL/GenBank/DDBJ whole genome shotgun (WGS) entry which is preliminary data.</text>
</comment>
<dbReference type="Gene3D" id="3.90.76.10">
    <property type="entry name" value="Dipeptide-binding Protein, Domain 1"/>
    <property type="match status" value="1"/>
</dbReference>
<dbReference type="AlphaFoldDB" id="M8E3Y4"/>
<dbReference type="PIRSF" id="PIRSF002741">
    <property type="entry name" value="MppA"/>
    <property type="match status" value="1"/>
</dbReference>